<keyword evidence="2" id="KW-1185">Reference proteome</keyword>
<dbReference type="Proteomes" id="UP001549291">
    <property type="component" value="Unassembled WGS sequence"/>
</dbReference>
<gene>
    <name evidence="1" type="ORF">ABIF63_001398</name>
</gene>
<sequence length="45" mass="4953">MRLEPDGLHKGRTLIASEEAEIYRALGLPFIDLSSGKGAARSRRL</sequence>
<accession>A0ABV2RKI1</accession>
<protein>
    <submittedName>
        <fullName evidence="1">Uncharacterized protein</fullName>
    </submittedName>
</protein>
<comment type="caution">
    <text evidence="1">The sequence shown here is derived from an EMBL/GenBank/DDBJ whole genome shotgun (WGS) entry which is preliminary data.</text>
</comment>
<dbReference type="EMBL" id="JBEPTQ010000002">
    <property type="protein sequence ID" value="MET4717292.1"/>
    <property type="molecule type" value="Genomic_DNA"/>
</dbReference>
<evidence type="ECO:0000313" key="1">
    <source>
        <dbReference type="EMBL" id="MET4717292.1"/>
    </source>
</evidence>
<name>A0ABV2RKI1_BRAJP</name>
<evidence type="ECO:0000313" key="2">
    <source>
        <dbReference type="Proteomes" id="UP001549291"/>
    </source>
</evidence>
<proteinExistence type="predicted"/>
<organism evidence="1 2">
    <name type="scientific">Bradyrhizobium japonicum</name>
    <dbReference type="NCBI Taxonomy" id="375"/>
    <lineage>
        <taxon>Bacteria</taxon>
        <taxon>Pseudomonadati</taxon>
        <taxon>Pseudomonadota</taxon>
        <taxon>Alphaproteobacteria</taxon>
        <taxon>Hyphomicrobiales</taxon>
        <taxon>Nitrobacteraceae</taxon>
        <taxon>Bradyrhizobium</taxon>
    </lineage>
</organism>
<reference evidence="1 2" key="1">
    <citation type="submission" date="2024-06" db="EMBL/GenBank/DDBJ databases">
        <title>Genomic Encyclopedia of Type Strains, Phase V (KMG-V): Genome sequencing to study the core and pangenomes of soil and plant-associated prokaryotes.</title>
        <authorList>
            <person name="Whitman W."/>
        </authorList>
    </citation>
    <scope>NUCLEOTIDE SEQUENCE [LARGE SCALE GENOMIC DNA]</scope>
    <source>
        <strain evidence="1 2">USDA 160</strain>
    </source>
</reference>